<protein>
    <submittedName>
        <fullName evidence="1">Uncharacterized protein</fullName>
    </submittedName>
</protein>
<name>A0ACB7P6Y1_9PEZI</name>
<proteinExistence type="predicted"/>
<keyword evidence="2" id="KW-1185">Reference proteome</keyword>
<dbReference type="Proteomes" id="UP000724584">
    <property type="component" value="Unassembled WGS sequence"/>
</dbReference>
<organism evidence="1 2">
    <name type="scientific">Chaetomium tenue</name>
    <dbReference type="NCBI Taxonomy" id="1854479"/>
    <lineage>
        <taxon>Eukaryota</taxon>
        <taxon>Fungi</taxon>
        <taxon>Dikarya</taxon>
        <taxon>Ascomycota</taxon>
        <taxon>Pezizomycotina</taxon>
        <taxon>Sordariomycetes</taxon>
        <taxon>Sordariomycetidae</taxon>
        <taxon>Sordariales</taxon>
        <taxon>Chaetomiaceae</taxon>
        <taxon>Chaetomium</taxon>
    </lineage>
</organism>
<gene>
    <name evidence="1" type="ORF">F5144DRAFT_236571</name>
</gene>
<evidence type="ECO:0000313" key="1">
    <source>
        <dbReference type="EMBL" id="KAH6631951.1"/>
    </source>
</evidence>
<reference evidence="1 2" key="1">
    <citation type="journal article" date="2021" name="Nat. Commun.">
        <title>Genetic determinants of endophytism in the Arabidopsis root mycobiome.</title>
        <authorList>
            <person name="Mesny F."/>
            <person name="Miyauchi S."/>
            <person name="Thiergart T."/>
            <person name="Pickel B."/>
            <person name="Atanasova L."/>
            <person name="Karlsson M."/>
            <person name="Huettel B."/>
            <person name="Barry K.W."/>
            <person name="Haridas S."/>
            <person name="Chen C."/>
            <person name="Bauer D."/>
            <person name="Andreopoulos W."/>
            <person name="Pangilinan J."/>
            <person name="LaButti K."/>
            <person name="Riley R."/>
            <person name="Lipzen A."/>
            <person name="Clum A."/>
            <person name="Drula E."/>
            <person name="Henrissat B."/>
            <person name="Kohler A."/>
            <person name="Grigoriev I.V."/>
            <person name="Martin F.M."/>
            <person name="Hacquard S."/>
        </authorList>
    </citation>
    <scope>NUCLEOTIDE SEQUENCE [LARGE SCALE GENOMIC DNA]</scope>
    <source>
        <strain evidence="1 2">MPI-SDFR-AT-0079</strain>
    </source>
</reference>
<comment type="caution">
    <text evidence="1">The sequence shown here is derived from an EMBL/GenBank/DDBJ whole genome shotgun (WGS) entry which is preliminary data.</text>
</comment>
<sequence>MCHISTTSTERPKQAHPKATTRVALVMITLPSLPCPLSPALSPPVSPGPPVGVCRSRLQQTHTHPWPCHADCRMQDALLLPGRWTCTPVGGRKRLLKHWHPAQNVVLTGPAGVDVKPHACFVSVSRGPVGFGTRGCLSSAPPFSSRETSHACTGPNKDRTLYGHRRARRERRQGGATQPHSTHCSAEKITHRVASSSGGRDRFCGPWPLPIHEMPPFVKPCRRAQRINNNNKLPDFITLPIPHYPHHCAHRTARSGQAGPVREKTKSPN</sequence>
<accession>A0ACB7P6Y1</accession>
<dbReference type="EMBL" id="JAGIZQ010000004">
    <property type="protein sequence ID" value="KAH6631951.1"/>
    <property type="molecule type" value="Genomic_DNA"/>
</dbReference>
<evidence type="ECO:0000313" key="2">
    <source>
        <dbReference type="Proteomes" id="UP000724584"/>
    </source>
</evidence>